<organism evidence="6 7">
    <name type="scientific">Jannaschia pagri</name>
    <dbReference type="NCBI Taxonomy" id="2829797"/>
    <lineage>
        <taxon>Bacteria</taxon>
        <taxon>Pseudomonadati</taxon>
        <taxon>Pseudomonadota</taxon>
        <taxon>Alphaproteobacteria</taxon>
        <taxon>Rhodobacterales</taxon>
        <taxon>Roseobacteraceae</taxon>
        <taxon>Jannaschia</taxon>
    </lineage>
</organism>
<keyword evidence="7" id="KW-1185">Reference proteome</keyword>
<feature type="domain" description="Peptidase M10 serralysin C-terminal" evidence="5">
    <location>
        <begin position="616"/>
        <end position="706"/>
    </location>
</feature>
<proteinExistence type="predicted"/>
<dbReference type="RefSeq" id="WP_220747442.1">
    <property type="nucleotide sequence ID" value="NZ_BPFH01000001.1"/>
</dbReference>
<evidence type="ECO:0000313" key="6">
    <source>
        <dbReference type="EMBL" id="GIT93937.1"/>
    </source>
</evidence>
<dbReference type="Gene3D" id="2.150.10.10">
    <property type="entry name" value="Serralysin-like metalloprotease, C-terminal"/>
    <property type="match status" value="3"/>
</dbReference>
<evidence type="ECO:0000256" key="1">
    <source>
        <dbReference type="ARBA" id="ARBA00001913"/>
    </source>
</evidence>
<dbReference type="PANTHER" id="PTHR38340:SF1">
    <property type="entry name" value="S-LAYER PROTEIN"/>
    <property type="match status" value="1"/>
</dbReference>
<dbReference type="SUPFAM" id="SSF51120">
    <property type="entry name" value="beta-Roll"/>
    <property type="match status" value="3"/>
</dbReference>
<dbReference type="InterPro" id="IPR001343">
    <property type="entry name" value="Hemolysn_Ca-bd"/>
</dbReference>
<dbReference type="Pfam" id="PF00353">
    <property type="entry name" value="HemolysinCabind"/>
    <property type="match status" value="6"/>
</dbReference>
<sequence>MPSFVITTDTTANQVLNTGDIGFIAPSGGIATGVTAGVTITGSDASLAVLGYLAGLGQNAVISGTEDVDISVGKTGSITAQGGLASGIIAILDGTNSSFRLSNEGLIQSFNEEAVTTGFISATSRSEVDISNSGRIIGDNVSLSLAVRFGSISVTNDGWIEGTGGRGITLSEAFGDGTPHTVTNSGTIRGKTEAIQYNASDTTNGVIIVNTGEILSDGTAIKLVNENSNDGGVNLVVNDGLISGPTAAINVAMGTADIVNRGQMNGDVSLTLRSDSLTNTGTILGDVKTFAGADSIKNLGVILGDIETGDGGDTVDVRGGVVRGTIDLGADDDRFITDTADMFVIGGTGQDTIEAWADQRLFDQTTEVLILKGTANSRGAGNGGNDTIFGNAGDNALFGFSGNDSLDGADGNDSVYGSFGSDTLTGGLGANFVHGGADDDFLRSFGHADTMDGGTGDDIIISDLFADGGMLAYGGRGNDDLISGIGADTMDGGVGSDTVSFLGSNDRVVVNIDVNFTSGGTAEGDVISNFENVTGGSGNDLLVGTESGNVLDGSFGDDSLRGEGGQDTLIGGAGADTLNGGDGSDFVSYADSFVRVVLNLGVGFTSGGDAMGDSFISIENAIGSQANDRIVGSAGDNILLGDKGRDALLGGAGADTLNGGDDADQLTGGAGADVFVIDDHFSNWVDTILDFEDGLDKIDLSRGGQRFSDLTIQTSGADLTIDVAFRAYQIVLKNAAATTTLTEADFIFQ</sequence>
<dbReference type="Gene3D" id="2.160.20.160">
    <property type="match status" value="1"/>
</dbReference>
<dbReference type="Proteomes" id="UP000786693">
    <property type="component" value="Unassembled WGS sequence"/>
</dbReference>
<evidence type="ECO:0000313" key="7">
    <source>
        <dbReference type="Proteomes" id="UP000786693"/>
    </source>
</evidence>
<dbReference type="InterPro" id="IPR011049">
    <property type="entry name" value="Serralysin-like_metalloprot_C"/>
</dbReference>
<comment type="cofactor">
    <cofactor evidence="1">
        <name>Ca(2+)</name>
        <dbReference type="ChEBI" id="CHEBI:29108"/>
    </cofactor>
</comment>
<evidence type="ECO:0000256" key="3">
    <source>
        <dbReference type="ARBA" id="ARBA00022525"/>
    </source>
</evidence>
<keyword evidence="3" id="KW-0964">Secreted</keyword>
<evidence type="ECO:0000256" key="4">
    <source>
        <dbReference type="ARBA" id="ARBA00022737"/>
    </source>
</evidence>
<protein>
    <recommendedName>
        <fullName evidence="5">Peptidase M10 serralysin C-terminal domain-containing protein</fullName>
    </recommendedName>
</protein>
<dbReference type="InterPro" id="IPR013858">
    <property type="entry name" value="Peptidase_M10B_C"/>
</dbReference>
<comment type="subcellular location">
    <subcellularLocation>
        <location evidence="2">Secreted</location>
    </subcellularLocation>
</comment>
<evidence type="ECO:0000256" key="2">
    <source>
        <dbReference type="ARBA" id="ARBA00004613"/>
    </source>
</evidence>
<dbReference type="Pfam" id="PF08548">
    <property type="entry name" value="Peptidase_M10_C"/>
    <property type="match status" value="1"/>
</dbReference>
<keyword evidence="4" id="KW-0677">Repeat</keyword>
<dbReference type="EMBL" id="BPFH01000001">
    <property type="protein sequence ID" value="GIT93937.1"/>
    <property type="molecule type" value="Genomic_DNA"/>
</dbReference>
<name>A0ABQ4NHM4_9RHOB</name>
<dbReference type="PANTHER" id="PTHR38340">
    <property type="entry name" value="S-LAYER PROTEIN"/>
    <property type="match status" value="1"/>
</dbReference>
<accession>A0ABQ4NHM4</accession>
<dbReference type="PROSITE" id="PS00330">
    <property type="entry name" value="HEMOLYSIN_CALCIUM"/>
    <property type="match status" value="3"/>
</dbReference>
<evidence type="ECO:0000259" key="5">
    <source>
        <dbReference type="Pfam" id="PF08548"/>
    </source>
</evidence>
<dbReference type="InterPro" id="IPR018511">
    <property type="entry name" value="Hemolysin-typ_Ca-bd_CS"/>
</dbReference>
<dbReference type="PRINTS" id="PR00313">
    <property type="entry name" value="CABNDNGRPT"/>
</dbReference>
<reference evidence="6 7" key="1">
    <citation type="submission" date="2021-05" db="EMBL/GenBank/DDBJ databases">
        <title>Bacteria Genome sequencing.</title>
        <authorList>
            <person name="Takabe Y."/>
            <person name="Nakajima Y."/>
            <person name="Suzuki S."/>
            <person name="Shiozaki T."/>
        </authorList>
    </citation>
    <scope>NUCLEOTIDE SEQUENCE [LARGE SCALE GENOMIC DNA]</scope>
    <source>
        <strain evidence="6 7">AI_62</strain>
    </source>
</reference>
<dbReference type="InterPro" id="IPR050557">
    <property type="entry name" value="RTX_toxin/Mannuronan_C5-epim"/>
</dbReference>
<comment type="caution">
    <text evidence="6">The sequence shown here is derived from an EMBL/GenBank/DDBJ whole genome shotgun (WGS) entry which is preliminary data.</text>
</comment>
<gene>
    <name evidence="6" type="ORF">JANAI62_05600</name>
</gene>